<evidence type="ECO:0000256" key="5">
    <source>
        <dbReference type="ARBA" id="ARBA00023136"/>
    </source>
</evidence>
<proteinExistence type="predicted"/>
<dbReference type="CDD" id="cd01949">
    <property type="entry name" value="GGDEF"/>
    <property type="match status" value="1"/>
</dbReference>
<dbReference type="Gene3D" id="3.30.70.270">
    <property type="match status" value="1"/>
</dbReference>
<feature type="transmembrane region" description="Helical" evidence="6">
    <location>
        <begin position="270"/>
        <end position="288"/>
    </location>
</feature>
<keyword evidence="3 6" id="KW-0812">Transmembrane</keyword>
<dbReference type="Gene3D" id="6.10.340.10">
    <property type="match status" value="1"/>
</dbReference>
<keyword evidence="2" id="KW-1003">Cell membrane</keyword>
<dbReference type="InterPro" id="IPR003660">
    <property type="entry name" value="HAMP_dom"/>
</dbReference>
<name>A0ABT9SAP2_9BURK</name>
<dbReference type="Pfam" id="PF02743">
    <property type="entry name" value="dCache_1"/>
    <property type="match status" value="1"/>
</dbReference>
<evidence type="ECO:0000256" key="3">
    <source>
        <dbReference type="ARBA" id="ARBA00022692"/>
    </source>
</evidence>
<evidence type="ECO:0000259" key="8">
    <source>
        <dbReference type="PROSITE" id="PS50887"/>
    </source>
</evidence>
<protein>
    <submittedName>
        <fullName evidence="9">Diguanylate cyclase (GGDEF)-like protein</fullName>
    </submittedName>
</protein>
<evidence type="ECO:0000313" key="10">
    <source>
        <dbReference type="Proteomes" id="UP001226867"/>
    </source>
</evidence>
<evidence type="ECO:0000256" key="6">
    <source>
        <dbReference type="SAM" id="Phobius"/>
    </source>
</evidence>
<dbReference type="RefSeq" id="WP_307690615.1">
    <property type="nucleotide sequence ID" value="NZ_JAUSRO010000009.1"/>
</dbReference>
<dbReference type="SUPFAM" id="SSF55073">
    <property type="entry name" value="Nucleotide cyclase"/>
    <property type="match status" value="1"/>
</dbReference>
<keyword evidence="5 6" id="KW-0472">Membrane</keyword>
<evidence type="ECO:0000313" key="9">
    <source>
        <dbReference type="EMBL" id="MDP9900826.1"/>
    </source>
</evidence>
<dbReference type="Gene3D" id="3.30.450.20">
    <property type="entry name" value="PAS domain"/>
    <property type="match status" value="1"/>
</dbReference>
<dbReference type="InterPro" id="IPR000160">
    <property type="entry name" value="GGDEF_dom"/>
</dbReference>
<dbReference type="SMART" id="SM00304">
    <property type="entry name" value="HAMP"/>
    <property type="match status" value="1"/>
</dbReference>
<organism evidence="9 10">
    <name type="scientific">Variovorax ginsengisoli</name>
    <dbReference type="NCBI Taxonomy" id="363844"/>
    <lineage>
        <taxon>Bacteria</taxon>
        <taxon>Pseudomonadati</taxon>
        <taxon>Pseudomonadota</taxon>
        <taxon>Betaproteobacteria</taxon>
        <taxon>Burkholderiales</taxon>
        <taxon>Comamonadaceae</taxon>
        <taxon>Variovorax</taxon>
    </lineage>
</organism>
<dbReference type="Pfam" id="PF00672">
    <property type="entry name" value="HAMP"/>
    <property type="match status" value="1"/>
</dbReference>
<dbReference type="PROSITE" id="PS50887">
    <property type="entry name" value="GGDEF"/>
    <property type="match status" value="1"/>
</dbReference>
<dbReference type="PROSITE" id="PS50885">
    <property type="entry name" value="HAMP"/>
    <property type="match status" value="1"/>
</dbReference>
<dbReference type="Pfam" id="PF00990">
    <property type="entry name" value="GGDEF"/>
    <property type="match status" value="1"/>
</dbReference>
<evidence type="ECO:0000256" key="2">
    <source>
        <dbReference type="ARBA" id="ARBA00022475"/>
    </source>
</evidence>
<dbReference type="NCBIfam" id="TIGR00254">
    <property type="entry name" value="GGDEF"/>
    <property type="match status" value="1"/>
</dbReference>
<accession>A0ABT9SAP2</accession>
<reference evidence="9 10" key="1">
    <citation type="submission" date="2023-07" db="EMBL/GenBank/DDBJ databases">
        <title>Sorghum-associated microbial communities from plants grown in Nebraska, USA.</title>
        <authorList>
            <person name="Schachtman D."/>
        </authorList>
    </citation>
    <scope>NUCLEOTIDE SEQUENCE [LARGE SCALE GENOMIC DNA]</scope>
    <source>
        <strain evidence="9 10">DS1607</strain>
    </source>
</reference>
<dbReference type="CDD" id="cd06225">
    <property type="entry name" value="HAMP"/>
    <property type="match status" value="1"/>
</dbReference>
<dbReference type="InterPro" id="IPR033479">
    <property type="entry name" value="dCache_1"/>
</dbReference>
<evidence type="ECO:0000256" key="4">
    <source>
        <dbReference type="ARBA" id="ARBA00022989"/>
    </source>
</evidence>
<feature type="domain" description="HAMP" evidence="7">
    <location>
        <begin position="285"/>
        <end position="338"/>
    </location>
</feature>
<keyword evidence="4 6" id="KW-1133">Transmembrane helix</keyword>
<dbReference type="SMART" id="SM00267">
    <property type="entry name" value="GGDEF"/>
    <property type="match status" value="1"/>
</dbReference>
<sequence length="510" mass="54235">MTRLLLMGLVMAIVGTAASYFQLSRFLRADLTASAQTQQAALASYVASDVDQYLSERLSFLQRLADSLPAELLTRPGPLHAWLLERSRLSPAFPLGLTVADTSGQRVGGEGALAADSAEFRGALAGRATFGKPMAIGLRTGLSVAVPVHNSAKQVIAVLVGTADLSSASLLDHLQRGNGEQAGDILLVSPHDRLIVASTDATLSLQPMPHDRAMDGFPGSGIFRNAQGIDEIASIASVPSTGWYVVARLPAEQALMPVTHMQSFILQRRAPAMVGVLVAIGFVVAWLLRPLLRAAEQAEKMAQGEADLAPLPVVRNDEIGHLTRAFNRLLSRLADNQAALQRLASHDHLTGLPNRQLLTDRLRQALAQAERHAMPVSVLYLDLDGFKQINDTLGHEAGDQALREIAYRLRGLVRPTDTVARIGGDEFVLLAVGFDAPVHCAAFRLAEQCIAAIAQPLSLGAADTAIGVSIGIAITHGRATPDQLLAAADKAMYVAKQNGRGRHAMAPLLG</sequence>
<comment type="subcellular location">
    <subcellularLocation>
        <location evidence="1">Cell membrane</location>
        <topology evidence="1">Multi-pass membrane protein</topology>
    </subcellularLocation>
</comment>
<dbReference type="EMBL" id="JAUSRO010000009">
    <property type="protein sequence ID" value="MDP9900826.1"/>
    <property type="molecule type" value="Genomic_DNA"/>
</dbReference>
<keyword evidence="10" id="KW-1185">Reference proteome</keyword>
<dbReference type="InterPro" id="IPR029787">
    <property type="entry name" value="Nucleotide_cyclase"/>
</dbReference>
<dbReference type="CDD" id="cd18774">
    <property type="entry name" value="PDC2_HK_sensor"/>
    <property type="match status" value="1"/>
</dbReference>
<gene>
    <name evidence="9" type="ORF">J2W36_003092</name>
</gene>
<dbReference type="InterPro" id="IPR043128">
    <property type="entry name" value="Rev_trsase/Diguanyl_cyclase"/>
</dbReference>
<comment type="caution">
    <text evidence="9">The sequence shown here is derived from an EMBL/GenBank/DDBJ whole genome shotgun (WGS) entry which is preliminary data.</text>
</comment>
<evidence type="ECO:0000256" key="1">
    <source>
        <dbReference type="ARBA" id="ARBA00004651"/>
    </source>
</evidence>
<dbReference type="PANTHER" id="PTHR46663">
    <property type="entry name" value="DIGUANYLATE CYCLASE DGCT-RELATED"/>
    <property type="match status" value="1"/>
</dbReference>
<dbReference type="PANTHER" id="PTHR46663:SF2">
    <property type="entry name" value="GGDEF DOMAIN-CONTAINING PROTEIN"/>
    <property type="match status" value="1"/>
</dbReference>
<dbReference type="InterPro" id="IPR052163">
    <property type="entry name" value="DGC-Regulatory_Protein"/>
</dbReference>
<dbReference type="SUPFAM" id="SSF158472">
    <property type="entry name" value="HAMP domain-like"/>
    <property type="match status" value="1"/>
</dbReference>
<evidence type="ECO:0000259" key="7">
    <source>
        <dbReference type="PROSITE" id="PS50885"/>
    </source>
</evidence>
<feature type="domain" description="GGDEF" evidence="8">
    <location>
        <begin position="374"/>
        <end position="508"/>
    </location>
</feature>
<dbReference type="Proteomes" id="UP001226867">
    <property type="component" value="Unassembled WGS sequence"/>
</dbReference>